<dbReference type="AlphaFoldDB" id="A0A011P4A3"/>
<proteinExistence type="predicted"/>
<organism evidence="5 6">
    <name type="scientific">Accumulibacter regalis</name>
    <dbReference type="NCBI Taxonomy" id="522306"/>
    <lineage>
        <taxon>Bacteria</taxon>
        <taxon>Pseudomonadati</taxon>
        <taxon>Pseudomonadota</taxon>
        <taxon>Betaproteobacteria</taxon>
        <taxon>Candidatus Accumulibacter</taxon>
    </lineage>
</organism>
<reference evidence="5" key="1">
    <citation type="submission" date="2014-02" db="EMBL/GenBank/DDBJ databases">
        <title>Expanding our view of genomic diversity in Candidatus Accumulibacter clades.</title>
        <authorList>
            <person name="Skennerton C.T."/>
            <person name="Barr J.J."/>
            <person name="Slater F.R."/>
            <person name="Bond P.L."/>
            <person name="Tyson G.W."/>
        </authorList>
    </citation>
    <scope>NUCLEOTIDE SEQUENCE [LARGE SCALE GENOMIC DNA]</scope>
</reference>
<dbReference type="PANTHER" id="PTHR33204">
    <property type="entry name" value="TRANSCRIPTIONAL REGULATOR, MARR FAMILY"/>
    <property type="match status" value="1"/>
</dbReference>
<name>A0A011P4A3_ACCRE</name>
<protein>
    <submittedName>
        <fullName evidence="5">HTH-type transcriptional regulator YtcD</fullName>
    </submittedName>
</protein>
<keyword evidence="6" id="KW-1185">Reference proteome</keyword>
<gene>
    <name evidence="5" type="primary">ytcD</name>
    <name evidence="5" type="ORF">AW11_01273</name>
</gene>
<dbReference type="PATRIC" id="fig|1454004.3.peg.1328"/>
<dbReference type="eggNOG" id="COG1733">
    <property type="taxonomic scope" value="Bacteria"/>
</dbReference>
<evidence type="ECO:0000259" key="4">
    <source>
        <dbReference type="PROSITE" id="PS51118"/>
    </source>
</evidence>
<keyword evidence="3" id="KW-0804">Transcription</keyword>
<dbReference type="EMBL" id="JEMY01000013">
    <property type="protein sequence ID" value="EXI89783.1"/>
    <property type="molecule type" value="Genomic_DNA"/>
</dbReference>
<keyword evidence="1" id="KW-0805">Transcription regulation</keyword>
<evidence type="ECO:0000256" key="1">
    <source>
        <dbReference type="ARBA" id="ARBA00023015"/>
    </source>
</evidence>
<keyword evidence="2" id="KW-0238">DNA-binding</keyword>
<evidence type="ECO:0000313" key="6">
    <source>
        <dbReference type="Proteomes" id="UP000022141"/>
    </source>
</evidence>
<dbReference type="Gene3D" id="1.10.10.10">
    <property type="entry name" value="Winged helix-like DNA-binding domain superfamily/Winged helix DNA-binding domain"/>
    <property type="match status" value="1"/>
</dbReference>
<evidence type="ECO:0000313" key="5">
    <source>
        <dbReference type="EMBL" id="EXI89783.1"/>
    </source>
</evidence>
<dbReference type="InterPro" id="IPR036390">
    <property type="entry name" value="WH_DNA-bd_sf"/>
</dbReference>
<comment type="caution">
    <text evidence="5">The sequence shown here is derived from an EMBL/GenBank/DDBJ whole genome shotgun (WGS) entry which is preliminary data.</text>
</comment>
<dbReference type="STRING" id="1454004.AW11_01273"/>
<dbReference type="SUPFAM" id="SSF46785">
    <property type="entry name" value="Winged helix' DNA-binding domain"/>
    <property type="match status" value="1"/>
</dbReference>
<dbReference type="Proteomes" id="UP000022141">
    <property type="component" value="Unassembled WGS sequence"/>
</dbReference>
<evidence type="ECO:0000256" key="3">
    <source>
        <dbReference type="ARBA" id="ARBA00023163"/>
    </source>
</evidence>
<evidence type="ECO:0000256" key="2">
    <source>
        <dbReference type="ARBA" id="ARBA00023125"/>
    </source>
</evidence>
<dbReference type="PROSITE" id="PS51118">
    <property type="entry name" value="HTH_HXLR"/>
    <property type="match status" value="1"/>
</dbReference>
<dbReference type="InterPro" id="IPR036388">
    <property type="entry name" value="WH-like_DNA-bd_sf"/>
</dbReference>
<feature type="domain" description="HTH hxlR-type" evidence="4">
    <location>
        <begin position="46"/>
        <end position="145"/>
    </location>
</feature>
<accession>A0A011P4A3</accession>
<dbReference type="GO" id="GO:0003677">
    <property type="term" value="F:DNA binding"/>
    <property type="evidence" value="ECO:0007669"/>
    <property type="project" value="UniProtKB-KW"/>
</dbReference>
<sequence>MGSCEKHTIIVGTVSVLQKQALFGSPVTFWCKSLAMNEINNSSRSTPSAYRHLEEVVGCKWSVSVLIAIADGIARPGELERHVAGISKKILAERLRKLTLYRLLDKHVYAEVPPRTTYSLTANGQKLIEIISQIKRLDSQIGTPQ</sequence>
<dbReference type="InterPro" id="IPR002577">
    <property type="entry name" value="HTH_HxlR"/>
</dbReference>
<dbReference type="Pfam" id="PF01638">
    <property type="entry name" value="HxlR"/>
    <property type="match status" value="1"/>
</dbReference>
<dbReference type="PANTHER" id="PTHR33204:SF37">
    <property type="entry name" value="HTH-TYPE TRANSCRIPTIONAL REGULATOR YODB"/>
    <property type="match status" value="1"/>
</dbReference>